<accession>A0A8D8K739</accession>
<sequence length="164" mass="19600">MRRRRRGRRGRPAVGRCNLPAVAAGVGRLPKSLGCRWTARRLQVFTAICWRRFSPAGCTSGQRRRNRCHWRTICCWRTIHCLRPTPTGYRWSCRRWVRKDFRRRCLPGRRRPCSGRGSLRWTHWSSPIRWDSWPRWRGLRRTETSWASSWRRAPTRTTISVGTV</sequence>
<dbReference type="EMBL" id="HBUE01318440">
    <property type="protein sequence ID" value="CAG6586859.1"/>
    <property type="molecule type" value="Transcribed_RNA"/>
</dbReference>
<protein>
    <submittedName>
        <fullName evidence="1">(northern house mosquito) hypothetical protein</fullName>
    </submittedName>
</protein>
<dbReference type="AlphaFoldDB" id="A0A8D8K739"/>
<reference evidence="1" key="1">
    <citation type="submission" date="2021-05" db="EMBL/GenBank/DDBJ databases">
        <authorList>
            <person name="Alioto T."/>
            <person name="Alioto T."/>
            <person name="Gomez Garrido J."/>
        </authorList>
    </citation>
    <scope>NUCLEOTIDE SEQUENCE</scope>
</reference>
<organism evidence="1">
    <name type="scientific">Culex pipiens</name>
    <name type="common">House mosquito</name>
    <dbReference type="NCBI Taxonomy" id="7175"/>
    <lineage>
        <taxon>Eukaryota</taxon>
        <taxon>Metazoa</taxon>
        <taxon>Ecdysozoa</taxon>
        <taxon>Arthropoda</taxon>
        <taxon>Hexapoda</taxon>
        <taxon>Insecta</taxon>
        <taxon>Pterygota</taxon>
        <taxon>Neoptera</taxon>
        <taxon>Endopterygota</taxon>
        <taxon>Diptera</taxon>
        <taxon>Nematocera</taxon>
        <taxon>Culicoidea</taxon>
        <taxon>Culicidae</taxon>
        <taxon>Culicinae</taxon>
        <taxon>Culicini</taxon>
        <taxon>Culex</taxon>
        <taxon>Culex</taxon>
    </lineage>
</organism>
<name>A0A8D8K739_CULPI</name>
<proteinExistence type="predicted"/>
<evidence type="ECO:0000313" key="1">
    <source>
        <dbReference type="EMBL" id="CAG6586859.1"/>
    </source>
</evidence>
<dbReference type="EMBL" id="HBUE01134022">
    <property type="protein sequence ID" value="CAG6497782.1"/>
    <property type="molecule type" value="Transcribed_RNA"/>
</dbReference>
<dbReference type="EMBL" id="HBUE01212008">
    <property type="protein sequence ID" value="CAG6534912.1"/>
    <property type="molecule type" value="Transcribed_RNA"/>
</dbReference>